<dbReference type="PANTHER" id="PTHR46411:SF3">
    <property type="entry name" value="AAA+ ATPASE DOMAIN-CONTAINING PROTEIN"/>
    <property type="match status" value="1"/>
</dbReference>
<dbReference type="AlphaFoldDB" id="A0AA37GX23"/>
<name>A0AA37GX23_9PEZI</name>
<evidence type="ECO:0000313" key="4">
    <source>
        <dbReference type="Proteomes" id="UP001055172"/>
    </source>
</evidence>
<organism evidence="3 4">
    <name type="scientific">Colletotrichum liriopes</name>
    <dbReference type="NCBI Taxonomy" id="708192"/>
    <lineage>
        <taxon>Eukaryota</taxon>
        <taxon>Fungi</taxon>
        <taxon>Dikarya</taxon>
        <taxon>Ascomycota</taxon>
        <taxon>Pezizomycotina</taxon>
        <taxon>Sordariomycetes</taxon>
        <taxon>Hypocreomycetidae</taxon>
        <taxon>Glomerellales</taxon>
        <taxon>Glomerellaceae</taxon>
        <taxon>Colletotrichum</taxon>
        <taxon>Colletotrichum spaethianum species complex</taxon>
    </lineage>
</organism>
<feature type="region of interest" description="Disordered" evidence="1">
    <location>
        <begin position="135"/>
        <end position="158"/>
    </location>
</feature>
<evidence type="ECO:0000313" key="3">
    <source>
        <dbReference type="EMBL" id="GJC88876.1"/>
    </source>
</evidence>
<dbReference type="SUPFAM" id="SSF52540">
    <property type="entry name" value="P-loop containing nucleoside triphosphate hydrolases"/>
    <property type="match status" value="1"/>
</dbReference>
<sequence>MSLARRGYHESALEKARKRLTDFHLQLMDSTVDGYDLKEKTWKNFEVDRISDIKWNTKPFESLVLPDGYKELILAFVESQVRDKEAFDDLINGKGGGLVALLAGDPGVGKTLTAESVAEKIQAPLFKMELADYDEDENRRDRDDGEPESPRPRDSTRSMDFTTAFSLAARWGAVLLIDECDMYLEKRSDASSKRNRMVSRFLKELEYYPSLLFLTTNRERSLDAAIYSRIHLTINYPALDKPSRLLIWKTFLEKNGSVMSEADFEALSNIEVNGRRIRNIVKTAGIMAKREKRKIGFGDVKNVMRITEGIEVEGLNKTEVKECF</sequence>
<dbReference type="Gene3D" id="3.40.50.300">
    <property type="entry name" value="P-loop containing nucleotide triphosphate hydrolases"/>
    <property type="match status" value="1"/>
</dbReference>
<dbReference type="GO" id="GO:0000502">
    <property type="term" value="C:proteasome complex"/>
    <property type="evidence" value="ECO:0007669"/>
    <property type="project" value="UniProtKB-KW"/>
</dbReference>
<dbReference type="PANTHER" id="PTHR46411">
    <property type="entry name" value="FAMILY ATPASE, PUTATIVE-RELATED"/>
    <property type="match status" value="1"/>
</dbReference>
<dbReference type="SMART" id="SM00382">
    <property type="entry name" value="AAA"/>
    <property type="match status" value="1"/>
</dbReference>
<protein>
    <submittedName>
        <fullName evidence="3">26S proteasome subunit rpt4</fullName>
    </submittedName>
</protein>
<reference evidence="3 4" key="1">
    <citation type="submission" date="2021-07" db="EMBL/GenBank/DDBJ databases">
        <title>Genome data of Colletotrichum spaethianum.</title>
        <authorList>
            <person name="Utami Y.D."/>
            <person name="Hiruma K."/>
        </authorList>
    </citation>
    <scope>NUCLEOTIDE SEQUENCE [LARGE SCALE GENOMIC DNA]</scope>
    <source>
        <strain evidence="3 4">MAFF 242679</strain>
    </source>
</reference>
<proteinExistence type="predicted"/>
<keyword evidence="4" id="KW-1185">Reference proteome</keyword>
<accession>A0AA37GX23</accession>
<feature type="compositionally biased region" description="Basic and acidic residues" evidence="1">
    <location>
        <begin position="137"/>
        <end position="157"/>
    </location>
</feature>
<evidence type="ECO:0000256" key="1">
    <source>
        <dbReference type="SAM" id="MobiDB-lite"/>
    </source>
</evidence>
<comment type="caution">
    <text evidence="3">The sequence shown here is derived from an EMBL/GenBank/DDBJ whole genome shotgun (WGS) entry which is preliminary data.</text>
</comment>
<dbReference type="InterPro" id="IPR003593">
    <property type="entry name" value="AAA+_ATPase"/>
</dbReference>
<dbReference type="Proteomes" id="UP001055172">
    <property type="component" value="Unassembled WGS sequence"/>
</dbReference>
<dbReference type="InterPro" id="IPR003959">
    <property type="entry name" value="ATPase_AAA_core"/>
</dbReference>
<dbReference type="InterPro" id="IPR027417">
    <property type="entry name" value="P-loop_NTPase"/>
</dbReference>
<dbReference type="GO" id="GO:0016887">
    <property type="term" value="F:ATP hydrolysis activity"/>
    <property type="evidence" value="ECO:0007669"/>
    <property type="project" value="InterPro"/>
</dbReference>
<dbReference type="Pfam" id="PF00004">
    <property type="entry name" value="AAA"/>
    <property type="match status" value="1"/>
</dbReference>
<keyword evidence="3" id="KW-0647">Proteasome</keyword>
<evidence type="ECO:0000259" key="2">
    <source>
        <dbReference type="SMART" id="SM00382"/>
    </source>
</evidence>
<dbReference type="EMBL" id="BPPX01000036">
    <property type="protein sequence ID" value="GJC88876.1"/>
    <property type="molecule type" value="Genomic_DNA"/>
</dbReference>
<gene>
    <name evidence="3" type="ORF">ColLi_11714</name>
</gene>
<feature type="domain" description="AAA+ ATPase" evidence="2">
    <location>
        <begin position="96"/>
        <end position="240"/>
    </location>
</feature>
<dbReference type="GO" id="GO:0005524">
    <property type="term" value="F:ATP binding"/>
    <property type="evidence" value="ECO:0007669"/>
    <property type="project" value="InterPro"/>
</dbReference>